<dbReference type="EMBL" id="CP060715">
    <property type="protein sequence ID" value="QNN60000.1"/>
    <property type="molecule type" value="Genomic_DNA"/>
</dbReference>
<keyword evidence="3" id="KW-1185">Reference proteome</keyword>
<dbReference type="KEGG" id="eio:H9L01_06345"/>
<feature type="domain" description="PPC" evidence="1">
    <location>
        <begin position="1"/>
        <end position="129"/>
    </location>
</feature>
<dbReference type="InterPro" id="IPR005175">
    <property type="entry name" value="PPC_dom"/>
</dbReference>
<accession>A0A7G9RWM5</accession>
<sequence length="138" mass="15216">MKEHILKLMPGDDFLAALDNYCKKFDISAAYIGTCVGSLSKVMLRKGYDKSLLKLDGPYEIVSCVGTLSKTGMHIHGSVSDREFRVYGGHFIGGCTIQSTCEVVIIELENHELTRSKGEMSGYKELVISSVQKSCNEN</sequence>
<evidence type="ECO:0000313" key="2">
    <source>
        <dbReference type="EMBL" id="QNN60000.1"/>
    </source>
</evidence>
<reference evidence="2 3" key="1">
    <citation type="submission" date="2020-08" db="EMBL/GenBank/DDBJ databases">
        <title>Genome sequence of Erysipelothrix inopinata DSM 15511T.</title>
        <authorList>
            <person name="Hyun D.-W."/>
            <person name="Bae J.-W."/>
        </authorList>
    </citation>
    <scope>NUCLEOTIDE SEQUENCE [LARGE SCALE GENOMIC DNA]</scope>
    <source>
        <strain evidence="2 3">DSM 15511</strain>
    </source>
</reference>
<keyword evidence="2" id="KW-0238">DNA-binding</keyword>
<evidence type="ECO:0000259" key="1">
    <source>
        <dbReference type="PROSITE" id="PS51742"/>
    </source>
</evidence>
<dbReference type="SUPFAM" id="SSF117856">
    <property type="entry name" value="AF0104/ALDC/Ptd012-like"/>
    <property type="match status" value="1"/>
</dbReference>
<protein>
    <submittedName>
        <fullName evidence="2">DNA-binding protein</fullName>
    </submittedName>
</protein>
<dbReference type="Proteomes" id="UP000515928">
    <property type="component" value="Chromosome"/>
</dbReference>
<evidence type="ECO:0000313" key="3">
    <source>
        <dbReference type="Proteomes" id="UP000515928"/>
    </source>
</evidence>
<gene>
    <name evidence="2" type="ORF">H9L01_06345</name>
</gene>
<dbReference type="GO" id="GO:0003677">
    <property type="term" value="F:DNA binding"/>
    <property type="evidence" value="ECO:0007669"/>
    <property type="project" value="UniProtKB-KW"/>
</dbReference>
<organism evidence="2 3">
    <name type="scientific">Erysipelothrix inopinata</name>
    <dbReference type="NCBI Taxonomy" id="225084"/>
    <lineage>
        <taxon>Bacteria</taxon>
        <taxon>Bacillati</taxon>
        <taxon>Bacillota</taxon>
        <taxon>Erysipelotrichia</taxon>
        <taxon>Erysipelotrichales</taxon>
        <taxon>Erysipelotrichaceae</taxon>
        <taxon>Erysipelothrix</taxon>
    </lineage>
</organism>
<dbReference type="Gene3D" id="3.30.1330.80">
    <property type="entry name" value="Hypothetical protein, similar to alpha- acetolactate decarboxylase, domain 2"/>
    <property type="match status" value="1"/>
</dbReference>
<dbReference type="PROSITE" id="PS51742">
    <property type="entry name" value="PPC"/>
    <property type="match status" value="1"/>
</dbReference>
<dbReference type="Pfam" id="PF03479">
    <property type="entry name" value="PCC"/>
    <property type="match status" value="1"/>
</dbReference>
<name>A0A7G9RWM5_9FIRM</name>
<dbReference type="CDD" id="cd11378">
    <property type="entry name" value="DUF296"/>
    <property type="match status" value="1"/>
</dbReference>
<proteinExistence type="predicted"/>
<dbReference type="RefSeq" id="WP_187533133.1">
    <property type="nucleotide sequence ID" value="NZ_CBCSHU010000002.1"/>
</dbReference>
<dbReference type="AlphaFoldDB" id="A0A7G9RWM5"/>
<dbReference type="PANTHER" id="PTHR34988">
    <property type="entry name" value="PROTEIN, PUTATIVE-RELATED"/>
    <property type="match status" value="1"/>
</dbReference>
<dbReference type="PANTHER" id="PTHR34988:SF1">
    <property type="entry name" value="DNA-BINDING PROTEIN"/>
    <property type="match status" value="1"/>
</dbReference>